<dbReference type="GO" id="GO:0010181">
    <property type="term" value="F:FMN binding"/>
    <property type="evidence" value="ECO:0007669"/>
    <property type="project" value="InterPro"/>
</dbReference>
<evidence type="ECO:0000256" key="5">
    <source>
        <dbReference type="ARBA" id="ARBA00022643"/>
    </source>
</evidence>
<feature type="domain" description="NADH:flavin oxidoreductase/NADH oxidase N-terminal" evidence="10">
    <location>
        <begin position="5"/>
        <end position="332"/>
    </location>
</feature>
<dbReference type="CDD" id="cd02803">
    <property type="entry name" value="OYE_like_FMN_family"/>
    <property type="match status" value="1"/>
</dbReference>
<proteinExistence type="inferred from homology"/>
<dbReference type="InterPro" id="IPR001155">
    <property type="entry name" value="OxRdtase_FMN_N"/>
</dbReference>
<dbReference type="Pfam" id="PF00724">
    <property type="entry name" value="Oxidored_FMN"/>
    <property type="match status" value="1"/>
</dbReference>
<dbReference type="GO" id="GO:0046872">
    <property type="term" value="F:metal ion binding"/>
    <property type="evidence" value="ECO:0007669"/>
    <property type="project" value="UniProtKB-KW"/>
</dbReference>
<dbReference type="EMBL" id="DYZA01000119">
    <property type="protein sequence ID" value="HJD97195.1"/>
    <property type="molecule type" value="Genomic_DNA"/>
</dbReference>
<evidence type="ECO:0000259" key="11">
    <source>
        <dbReference type="Pfam" id="PF07992"/>
    </source>
</evidence>
<evidence type="ECO:0000313" key="12">
    <source>
        <dbReference type="EMBL" id="HJD97195.1"/>
    </source>
</evidence>
<dbReference type="PRINTS" id="PR00469">
    <property type="entry name" value="PNDRDTASEII"/>
</dbReference>
<dbReference type="InterPro" id="IPR051793">
    <property type="entry name" value="NADH:flavin_oxidoreductase"/>
</dbReference>
<evidence type="ECO:0000256" key="4">
    <source>
        <dbReference type="ARBA" id="ARBA00022630"/>
    </source>
</evidence>
<reference evidence="12" key="2">
    <citation type="submission" date="2021-09" db="EMBL/GenBank/DDBJ databases">
        <authorList>
            <person name="Gilroy R."/>
        </authorList>
    </citation>
    <scope>NUCLEOTIDE SEQUENCE</scope>
    <source>
        <strain evidence="12">ChiGjej2B2-19336</strain>
    </source>
</reference>
<comment type="caution">
    <text evidence="12">The sequence shown here is derived from an EMBL/GenBank/DDBJ whole genome shotgun (WGS) entry which is preliminary data.</text>
</comment>
<keyword evidence="5" id="KW-0288">FMN</keyword>
<dbReference type="PRINTS" id="PR00368">
    <property type="entry name" value="FADPNR"/>
</dbReference>
<evidence type="ECO:0000256" key="8">
    <source>
        <dbReference type="ARBA" id="ARBA00023004"/>
    </source>
</evidence>
<evidence type="ECO:0000256" key="9">
    <source>
        <dbReference type="ARBA" id="ARBA00023014"/>
    </source>
</evidence>
<feature type="domain" description="FAD/NAD(P)-binding" evidence="11">
    <location>
        <begin position="463"/>
        <end position="617"/>
    </location>
</feature>
<dbReference type="PANTHER" id="PTHR42917:SF2">
    <property type="entry name" value="2,4-DIENOYL-COA REDUCTASE [(2E)-ENOYL-COA-PRODUCING]"/>
    <property type="match status" value="1"/>
</dbReference>
<evidence type="ECO:0000256" key="3">
    <source>
        <dbReference type="ARBA" id="ARBA00011048"/>
    </source>
</evidence>
<dbReference type="InterPro" id="IPR036188">
    <property type="entry name" value="FAD/NAD-bd_sf"/>
</dbReference>
<gene>
    <name evidence="12" type="ORF">K8W16_06085</name>
</gene>
<comment type="similarity">
    <text evidence="3">In the N-terminal section; belongs to the NADH:flavin oxidoreductase/NADH oxidase family.</text>
</comment>
<dbReference type="Gene3D" id="3.50.50.60">
    <property type="entry name" value="FAD/NAD(P)-binding domain"/>
    <property type="match status" value="1"/>
</dbReference>
<dbReference type="AlphaFoldDB" id="A0A921AWK6"/>
<dbReference type="GO" id="GO:0016491">
    <property type="term" value="F:oxidoreductase activity"/>
    <property type="evidence" value="ECO:0007669"/>
    <property type="project" value="UniProtKB-KW"/>
</dbReference>
<dbReference type="PANTHER" id="PTHR42917">
    <property type="entry name" value="2,4-DIENOYL-COA REDUCTASE"/>
    <property type="match status" value="1"/>
</dbReference>
<accession>A0A921AWK6</accession>
<dbReference type="Gene3D" id="3.20.20.70">
    <property type="entry name" value="Aldolase class I"/>
    <property type="match status" value="1"/>
</dbReference>
<organism evidence="12 13">
    <name type="scientific">Mailhella massiliensis</name>
    <dbReference type="NCBI Taxonomy" id="1903261"/>
    <lineage>
        <taxon>Bacteria</taxon>
        <taxon>Pseudomonadati</taxon>
        <taxon>Thermodesulfobacteriota</taxon>
        <taxon>Desulfovibrionia</taxon>
        <taxon>Desulfovibrionales</taxon>
        <taxon>Desulfovibrionaceae</taxon>
        <taxon>Mailhella</taxon>
    </lineage>
</organism>
<dbReference type="Gene3D" id="3.40.50.720">
    <property type="entry name" value="NAD(P)-binding Rossmann-like Domain"/>
    <property type="match status" value="1"/>
</dbReference>
<keyword evidence="8" id="KW-0408">Iron</keyword>
<keyword evidence="7" id="KW-0560">Oxidoreductase</keyword>
<dbReference type="SUPFAM" id="SSF51395">
    <property type="entry name" value="FMN-linked oxidoreductases"/>
    <property type="match status" value="1"/>
</dbReference>
<evidence type="ECO:0000256" key="7">
    <source>
        <dbReference type="ARBA" id="ARBA00023002"/>
    </source>
</evidence>
<keyword evidence="4" id="KW-0285">Flavoprotein</keyword>
<dbReference type="Proteomes" id="UP000698963">
    <property type="component" value="Unassembled WGS sequence"/>
</dbReference>
<dbReference type="InterPro" id="IPR023753">
    <property type="entry name" value="FAD/NAD-binding_dom"/>
</dbReference>
<evidence type="ECO:0000256" key="2">
    <source>
        <dbReference type="ARBA" id="ARBA00001966"/>
    </source>
</evidence>
<evidence type="ECO:0000259" key="10">
    <source>
        <dbReference type="Pfam" id="PF00724"/>
    </source>
</evidence>
<keyword evidence="9" id="KW-0411">Iron-sulfur</keyword>
<evidence type="ECO:0000313" key="13">
    <source>
        <dbReference type="Proteomes" id="UP000698963"/>
    </source>
</evidence>
<reference evidence="12" key="1">
    <citation type="journal article" date="2021" name="PeerJ">
        <title>Extensive microbial diversity within the chicken gut microbiome revealed by metagenomics and culture.</title>
        <authorList>
            <person name="Gilroy R."/>
            <person name="Ravi A."/>
            <person name="Getino M."/>
            <person name="Pursley I."/>
            <person name="Horton D.L."/>
            <person name="Alikhan N.F."/>
            <person name="Baker D."/>
            <person name="Gharbi K."/>
            <person name="Hall N."/>
            <person name="Watson M."/>
            <person name="Adriaenssens E.M."/>
            <person name="Foster-Nyarko E."/>
            <person name="Jarju S."/>
            <person name="Secka A."/>
            <person name="Antonio M."/>
            <person name="Oren A."/>
            <person name="Chaudhuri R.R."/>
            <person name="La Ragione R."/>
            <person name="Hildebrand F."/>
            <person name="Pallen M.J."/>
        </authorList>
    </citation>
    <scope>NUCLEOTIDE SEQUENCE</scope>
    <source>
        <strain evidence="12">ChiGjej2B2-19336</strain>
    </source>
</reference>
<dbReference type="GO" id="GO:0051536">
    <property type="term" value="F:iron-sulfur cluster binding"/>
    <property type="evidence" value="ECO:0007669"/>
    <property type="project" value="UniProtKB-KW"/>
</dbReference>
<dbReference type="InterPro" id="IPR013785">
    <property type="entry name" value="Aldolase_TIM"/>
</dbReference>
<protein>
    <submittedName>
        <fullName evidence="12">FAD-dependent oxidoreductase</fullName>
    </submittedName>
</protein>
<evidence type="ECO:0000256" key="6">
    <source>
        <dbReference type="ARBA" id="ARBA00022723"/>
    </source>
</evidence>
<name>A0A921AWK6_9BACT</name>
<dbReference type="SUPFAM" id="SSF51905">
    <property type="entry name" value="FAD/NAD(P)-binding domain"/>
    <property type="match status" value="1"/>
</dbReference>
<comment type="cofactor">
    <cofactor evidence="1">
        <name>FMN</name>
        <dbReference type="ChEBI" id="CHEBI:58210"/>
    </cofactor>
</comment>
<keyword evidence="6" id="KW-0479">Metal-binding</keyword>
<dbReference type="Pfam" id="PF13450">
    <property type="entry name" value="NAD_binding_8"/>
    <property type="match status" value="1"/>
</dbReference>
<comment type="cofactor">
    <cofactor evidence="2">
        <name>[4Fe-4S] cluster</name>
        <dbReference type="ChEBI" id="CHEBI:49883"/>
    </cofactor>
</comment>
<evidence type="ECO:0000256" key="1">
    <source>
        <dbReference type="ARBA" id="ARBA00001917"/>
    </source>
</evidence>
<dbReference type="Pfam" id="PF07992">
    <property type="entry name" value="Pyr_redox_2"/>
    <property type="match status" value="1"/>
</dbReference>
<dbReference type="RefSeq" id="WP_304122108.1">
    <property type="nucleotide sequence ID" value="NZ_DYZA01000119.1"/>
</dbReference>
<sequence>MKCLEPARLGTLELRNRLIYPPMVTSFATEEGFVTDRLIAYAAERARGGVGLYTLEATYVTAQGKGFGRGVGIDSNDKLPGLRRLTDAVHAQGGKISVQLHHAGRETWSAISNMPVVAPSDCPVAYSEEPVHVLTQEEIAVLVGQFAQAAARAKEAGFDAVEIHGAHGYLLTQFLSPYTNKRTDAYGGSLENRARLSLEVIRAVREAVGPDFTVTFRMTVEESLPGGLPLQDGAAAAALFAGTGAIDAIHIVSGNYATHHTVIPPASEGYVINRARAIAVRQAVGPDFPLILAGRIKTVFQAEELIQSGIADFIAMGRALIADPELPRLCAEGKFNSVRNCLGCNDGCAMRTGIGLDTLCAVNPFMGFEGEFPLEEKAERPLRILVVGGGPSGMEGAWYAARRGHSVTLCEKQSRLGGQFFLASLPPFKSDLAIYLFNMAHRLKDAGVDVRLNCEADADFIRNFHADKVILATGSRPLSLPFKGLESVAHLFANEVLDGRLDDLGSRVAVIGGGLVGAETAEYIARTGREVSIVEMADDIAQGIHPVMQDFQKKRLAALGTTVFTGHRVLSFEGSSITVQADGKEKVLGPFDTVVLALGSRADDTLRRELDRAGIACLSVGDCVQAGRVLAAVSSAMRTVYQL</sequence>